<keyword evidence="5" id="KW-1185">Reference proteome</keyword>
<dbReference type="Pfam" id="PF12969">
    <property type="entry name" value="DUF3857"/>
    <property type="match status" value="1"/>
</dbReference>
<proteinExistence type="predicted"/>
<dbReference type="InterPro" id="IPR038765">
    <property type="entry name" value="Papain-like_cys_pep_sf"/>
</dbReference>
<evidence type="ECO:0000313" key="4">
    <source>
        <dbReference type="EMBL" id="SFS15844.1"/>
    </source>
</evidence>
<dbReference type="SUPFAM" id="SSF54001">
    <property type="entry name" value="Cysteine proteinases"/>
    <property type="match status" value="1"/>
</dbReference>
<dbReference type="Pfam" id="PF01841">
    <property type="entry name" value="Transglut_core"/>
    <property type="match status" value="1"/>
</dbReference>
<name>A0A1I6MJJ3_9BACT</name>
<dbReference type="InterPro" id="IPR002931">
    <property type="entry name" value="Transglutaminase-like"/>
</dbReference>
<dbReference type="OrthoDB" id="104162at2"/>
<dbReference type="EMBL" id="FOZL01000001">
    <property type="protein sequence ID" value="SFS15844.1"/>
    <property type="molecule type" value="Genomic_DNA"/>
</dbReference>
<dbReference type="STRING" id="474950.SAMN05421771_2794"/>
<dbReference type="InterPro" id="IPR024618">
    <property type="entry name" value="DUF3857"/>
</dbReference>
<gene>
    <name evidence="4" type="ORF">SAMN05421771_2794</name>
</gene>
<keyword evidence="1" id="KW-0732">Signal</keyword>
<accession>A0A1I6MJJ3</accession>
<feature type="domain" description="Transglutaminase-like" evidence="2">
    <location>
        <begin position="287"/>
        <end position="364"/>
    </location>
</feature>
<evidence type="ECO:0000259" key="3">
    <source>
        <dbReference type="Pfam" id="PF12969"/>
    </source>
</evidence>
<evidence type="ECO:0000313" key="5">
    <source>
        <dbReference type="Proteomes" id="UP000199024"/>
    </source>
</evidence>
<feature type="signal peptide" evidence="1">
    <location>
        <begin position="1"/>
        <end position="24"/>
    </location>
</feature>
<dbReference type="AlphaFoldDB" id="A0A1I6MJJ3"/>
<dbReference type="Gene3D" id="3.10.620.30">
    <property type="match status" value="1"/>
</dbReference>
<organism evidence="4 5">
    <name type="scientific">Granulicella pectinivorans</name>
    <dbReference type="NCBI Taxonomy" id="474950"/>
    <lineage>
        <taxon>Bacteria</taxon>
        <taxon>Pseudomonadati</taxon>
        <taxon>Acidobacteriota</taxon>
        <taxon>Terriglobia</taxon>
        <taxon>Terriglobales</taxon>
        <taxon>Acidobacteriaceae</taxon>
        <taxon>Granulicella</taxon>
    </lineage>
</organism>
<protein>
    <submittedName>
        <fullName evidence="4">Transglutaminase-like superfamily protein</fullName>
    </submittedName>
</protein>
<feature type="chain" id="PRO_5011688234" evidence="1">
    <location>
        <begin position="25"/>
        <end position="663"/>
    </location>
</feature>
<dbReference type="Proteomes" id="UP000199024">
    <property type="component" value="Unassembled WGS sequence"/>
</dbReference>
<feature type="domain" description="DUF3857" evidence="3">
    <location>
        <begin position="61"/>
        <end position="158"/>
    </location>
</feature>
<dbReference type="Gene3D" id="2.60.40.3140">
    <property type="match status" value="1"/>
</dbReference>
<evidence type="ECO:0000259" key="2">
    <source>
        <dbReference type="Pfam" id="PF01841"/>
    </source>
</evidence>
<dbReference type="Gene3D" id="2.60.120.1130">
    <property type="match status" value="1"/>
</dbReference>
<reference evidence="4 5" key="1">
    <citation type="submission" date="2016-10" db="EMBL/GenBank/DDBJ databases">
        <authorList>
            <person name="de Groot N.N."/>
        </authorList>
    </citation>
    <scope>NUCLEOTIDE SEQUENCE [LARGE SCALE GENOMIC DNA]</scope>
    <source>
        <strain evidence="4 5">DSM 21001</strain>
    </source>
</reference>
<sequence length="663" mass="74804">MNLRDTGRILALTILVLLPLAARAQWTPPTPEELSMTAQPEVPGAAAVYLYKEETTDDDNHNFSIYVRLKVLNDHGKEYANVELPYQAGGGADANITEIAGRTIHPDGTVIPFTGKPFEKLVEKNNDTKVMSKVFSLPDVQVGSIIEYRYKMRYEDNYYISPDWYIQSELFLRKGHYAWKTTTRELMGSKGVVNSLAWFPILPKESAVKVVQLPGSGAKTLSVDVANIPPTPNEDFLPPMASLTDRVLFYYSSYRNADEFWASEGKDWSKQQDKFIGPGPAVKQAVQEIAPPSDPPIDKLKKIYAACMDIENTVFTRTHTQAEERAQGVKEIRSTDDVLTRKRGSDDQITELFIAMARAAGFKAYAAGITSRDRHFFLRGYLSMKQIDDLIAIVNVDGKDLYFDPGQRYIPFQHLAWKHTMSDGIRQMEKGTGFVTTPNEPYSASNNQRIADLILDKEGIATGTVRLNYTGPTALYWRQKALRGDATSLDHDLIESIQTIFGTSMDVKVEKVENLKEYEQPLKVSFSVKGPVATSAGRRALIVSDLFEAQDHPTFPSKERKDGVFFHYGHTDNDVVRIHYPEGYSVESIPKDENIPFEKYALYRFKSEQAPGYYTIRRDFIIGQTIYTAEEFPRLRTFFTSFETKDREPVVIKPGATTTTASN</sequence>
<evidence type="ECO:0000256" key="1">
    <source>
        <dbReference type="SAM" id="SignalP"/>
    </source>
</evidence>
<dbReference type="RefSeq" id="WP_089839699.1">
    <property type="nucleotide sequence ID" value="NZ_FOZL01000001.1"/>
</dbReference>